<evidence type="ECO:0000256" key="1">
    <source>
        <dbReference type="ARBA" id="ARBA00004196"/>
    </source>
</evidence>
<dbReference type="EMBL" id="JAUZVY010000003">
    <property type="protein sequence ID" value="MDP4529303.1"/>
    <property type="molecule type" value="Genomic_DNA"/>
</dbReference>
<dbReference type="InterPro" id="IPR053784">
    <property type="entry name" value="Choice_anch_U_dom"/>
</dbReference>
<organism evidence="7 8">
    <name type="scientific">Alkalimonas delamerensis</name>
    <dbReference type="NCBI Taxonomy" id="265981"/>
    <lineage>
        <taxon>Bacteria</taxon>
        <taxon>Pseudomonadati</taxon>
        <taxon>Pseudomonadota</taxon>
        <taxon>Gammaproteobacteria</taxon>
        <taxon>Alkalimonas</taxon>
    </lineage>
</organism>
<dbReference type="Pfam" id="PF13205">
    <property type="entry name" value="Big_5"/>
    <property type="match status" value="1"/>
</dbReference>
<dbReference type="SUPFAM" id="SSF56925">
    <property type="entry name" value="OMPA-like"/>
    <property type="match status" value="1"/>
</dbReference>
<evidence type="ECO:0000313" key="8">
    <source>
        <dbReference type="Proteomes" id="UP001236258"/>
    </source>
</evidence>
<dbReference type="Gene3D" id="2.160.20.10">
    <property type="entry name" value="Single-stranded right-handed beta-helix, Pectin lyase-like"/>
    <property type="match status" value="1"/>
</dbReference>
<keyword evidence="8" id="KW-1185">Reference proteome</keyword>
<evidence type="ECO:0000256" key="2">
    <source>
        <dbReference type="ARBA" id="ARBA00022729"/>
    </source>
</evidence>
<dbReference type="PROSITE" id="PS50866">
    <property type="entry name" value="GOLD"/>
    <property type="match status" value="1"/>
</dbReference>
<dbReference type="InterPro" id="IPR027385">
    <property type="entry name" value="Beta-barrel_OMP"/>
</dbReference>
<gene>
    <name evidence="7" type="ORF">Q3O59_09690</name>
</gene>
<evidence type="ECO:0000256" key="4">
    <source>
        <dbReference type="SAM" id="SignalP"/>
    </source>
</evidence>
<reference evidence="7 8" key="1">
    <citation type="submission" date="2023-08" db="EMBL/GenBank/DDBJ databases">
        <authorList>
            <person name="Joshi A."/>
            <person name="Thite S."/>
        </authorList>
    </citation>
    <scope>NUCLEOTIDE SEQUENCE [LARGE SCALE GENOMIC DNA]</scope>
    <source>
        <strain evidence="7 8">1E1</strain>
    </source>
</reference>
<proteinExistence type="predicted"/>
<feature type="signal peptide" evidence="4">
    <location>
        <begin position="1"/>
        <end position="25"/>
    </location>
</feature>
<dbReference type="Pfam" id="PF09479">
    <property type="entry name" value="Flg_new"/>
    <property type="match status" value="7"/>
</dbReference>
<dbReference type="InterPro" id="IPR011050">
    <property type="entry name" value="Pectin_lyase_fold/virulence"/>
</dbReference>
<feature type="domain" description="Cadherin" evidence="5">
    <location>
        <begin position="878"/>
        <end position="1005"/>
    </location>
</feature>
<dbReference type="NCBIfam" id="NF041518">
    <property type="entry name" value="choice_anch_Q"/>
    <property type="match status" value="1"/>
</dbReference>
<dbReference type="InterPro" id="IPR044060">
    <property type="entry name" value="Bacterial_rp_domain"/>
</dbReference>
<dbReference type="RefSeq" id="WP_305945392.1">
    <property type="nucleotide sequence ID" value="NZ_JAUZVY010000003.1"/>
</dbReference>
<dbReference type="InterPro" id="IPR059226">
    <property type="entry name" value="Choice_anch_Q_dom"/>
</dbReference>
<feature type="region of interest" description="Disordered" evidence="3">
    <location>
        <begin position="723"/>
        <end position="749"/>
    </location>
</feature>
<evidence type="ECO:0000313" key="7">
    <source>
        <dbReference type="EMBL" id="MDP4529303.1"/>
    </source>
</evidence>
<protein>
    <submittedName>
        <fullName evidence="7">InlB B-repeat-containing protein</fullName>
    </submittedName>
</protein>
<comment type="subcellular location">
    <subcellularLocation>
        <location evidence="1">Cell envelope</location>
    </subcellularLocation>
</comment>
<dbReference type="Proteomes" id="UP001236258">
    <property type="component" value="Unassembled WGS sequence"/>
</dbReference>
<sequence>MQPLHVTLRILLFALLTLWGWQAQADYIVSGAGDADANGTYVEHGESDGVPAFRKEGGAQTWYLKRCWGNYWTIEPYEFCDGMNYEVNSSSDTPPETGWGGWPAPAPTVFPAGPLVSFSSKTLFESLRNDGRFDESFLISHNLLDDDGFSGTVGDDLLQQGHAILTNLPAGLSASLVVNNSSELELRIAGTALSSSQADTVTDLTLQLLDAAFISGDASANINAEVADLTLQFRDLHTVGSSGDFATIAAAVAAAAPYDILQLAAETFTEKNISINKNLAIVGAGPAHTVVQAMTVPQAEIARIFRVEFGLQEVIISDMTLRYGNMDTDGGAILASSPLTLINCRLTENRVTRSNSQLGAALRANSTLLMDSCLVDHNIGTNLTGFQVAGGAIALNGKSTIVNSTLTGNQLIVPNASFQTRGGAIGLTDFAELTLINSTITENFSSGHAGGLGLMFVSASTKVQIYNSIIFGNTAGLAPDFADVRLELGVPAVYSHSIIGARWSDNVDDVIINLISEDPLLLPLADNGGPTLTMAFQAGSPALGAGVLNSDTPSVDQRGLPRGAAIDIGAFQAQQFTLTYDGNGSDSGAVAATSCYAFGLSCPLAVASATELERAGFTFGGWNTTADGTGTLYNPSDSITLSTDTTLFAQWQTPNYTISTSADNGSLICTPNPATAGSSVSCNASADEGYTFIGFGGDCSGYQCQFAAIDGDKTVTANFRLQESGDGVSNPDGLGEGDGNGDGTPDWEQPQVVSIDSQVIGQEGTFEAEPGAVFTNTDNLAAPTNLPRGVRMPLGRFSFDLAVPGVGDTANLTFYVDRSARIGGYHKWNHLTEQWDNIATSVALEGDKTKITFQLTDGDAYDVDRIANAIIQDPGGPTEDITRPVVPENQRFVVQVEPLDPELLQGTLSYRLASEVAGANADAAMFEIDAITGALRFKEAPDFEVPASAAASNFYRVQVVVEGAVSGSETIELEVTVIDDPGVDGVIMNLAGYQAEFTPGGAPDFATPESPAVQVGVFDTLDGGYLRLAQVAGTQDGSFALDDFLDAGAGPDEHQVGSTIEAGDTIFTFDGFGWLAVGTVDMQRDGQQGRDLLIHFNQDALALDAEIILQALLYSAPTDGSREYRVVLSDGVDVSEQVTFTLSGMDTTAPALVETMPADDATDVAVSAPLVLTFNEAVKVGSGILTLTEQGHSVFEIDASDTAAVVFQGKEVRIAWPEELSFDQTYQVSWPAGWVQDLAGNDGVAETLSFTTAEPASFTITFDSAGGSPVPAITQNFGSQVDAPPVPVREGHSFQGWTPALPETMPAENLTLTAQWSLNSYTVSFVDWNGDVLKTESVNHGAGATAPAAPTRVGYSFTGWSPADFSNIKADSMVTAHYNVNSYTLSFDSAGGSAVAGASYDFGAPVTAPTAPMREGYTFSGWNPALPDTMLANNLVVIAQWTVNQYTLSFDSAGGSEVAAITADFGSAIEDPAVPTREGFTFVGWSPELPATMPAEDVVATAQWTQDSFTVSVSLIGEGSVTPASQQVNFGQSASFALSVTDNTFVQIDSSCAASRSGNDIVTAAIKEDCSITLVVHPAVQSKVDDSSPAGSLETRRFRIMGGAGEQVLSAIQQTRSGSTTWLDLAESATLLRQAEDGSYLFSAERTGRYSFEFTDSVSGEQVSVSFDVLPYLAFTASSQPVQQDVTAQVRLWLSDEPIDYPVRAELEGTLASVVSSIELRAEDKLRKPLLATATAVSDGTVRLRSTGLEQALLGTPVEHRLAVQTALPPLALKASAEQDGQQTLVVNRHGGVVHLSAEELSGAAATFSWQALGLSLQGEGANVSFDPAGLATGRYFVQLTAEAGERSGELELALNVIAECPVADCSNTGSSGIPASQNSQAGQSNRLPICPQAEGNNRVSRCEGQGTIFAEVPSQYQLTLGLFSEQQSWQSGQFGMALTEGSLSDTGYQQLGFVVNMDVMGLESPGESVPIAIPMPAGQSIPANAVWRKLVNGLWQDFVEDANNRIDSAPRNALGNCPGVSSDAWRPSLNEGDACIRLTIEDGGPNDDDGRANGVIRDPGVLAVQQTASISFDSAGGSGLADITALVGSALTEPAAPEREGYSFMGWSPAFPETMPAEDVTLTAQWQINQYLIQFDVAGGQAMADLVLDFGAEISAPTPVRAGYTFMGWSPALPATMPANDVQVTALWQPSSVSVTSKGGSLGVLSALLLAGLLLVRRSKAWFKAGCAALCLLPLLAFSQDFYAGAQGGITHSHSSGSLASAVERKLNAEGISGTVTLNSNSDQAYRIFAGYRFNEWLAAELGWLDLGEAQLHYDGLPVNQARVTLLAQPQRGRGAELSLVGQLAQHEVWQPYLRLALFDNRSRYAFTGPAAEPVERRAGMRLGLEFGLGYQLSSEWQLMAAAAQYDTKHFNTRLFSVGVRYSF</sequence>
<feature type="domain" description="GOLD" evidence="6">
    <location>
        <begin position="1506"/>
        <end position="1669"/>
    </location>
</feature>
<evidence type="ECO:0000256" key="3">
    <source>
        <dbReference type="SAM" id="MobiDB-lite"/>
    </source>
</evidence>
<dbReference type="Gene3D" id="2.40.160.20">
    <property type="match status" value="1"/>
</dbReference>
<comment type="caution">
    <text evidence="7">The sequence shown here is derived from an EMBL/GenBank/DDBJ whole genome shotgun (WGS) entry which is preliminary data.</text>
</comment>
<dbReference type="InterPro" id="IPR009038">
    <property type="entry name" value="GOLD_dom"/>
</dbReference>
<dbReference type="CDD" id="cd11304">
    <property type="entry name" value="Cadherin_repeat"/>
    <property type="match status" value="1"/>
</dbReference>
<dbReference type="NCBIfam" id="NF041766">
    <property type="entry name" value="choice_anch_U"/>
    <property type="match status" value="2"/>
</dbReference>
<dbReference type="InterPro" id="IPR013378">
    <property type="entry name" value="InlB-like_B-rpt"/>
</dbReference>
<dbReference type="PROSITE" id="PS50268">
    <property type="entry name" value="CADHERIN_2"/>
    <property type="match status" value="1"/>
</dbReference>
<dbReference type="Gene3D" id="2.60.40.1220">
    <property type="match status" value="1"/>
</dbReference>
<dbReference type="InterPro" id="IPR012334">
    <property type="entry name" value="Pectin_lyas_fold"/>
</dbReference>
<evidence type="ECO:0000259" key="5">
    <source>
        <dbReference type="PROSITE" id="PS50268"/>
    </source>
</evidence>
<feature type="chain" id="PRO_5045330799" evidence="4">
    <location>
        <begin position="26"/>
        <end position="2425"/>
    </location>
</feature>
<dbReference type="InterPro" id="IPR002126">
    <property type="entry name" value="Cadherin-like_dom"/>
</dbReference>
<dbReference type="Pfam" id="PF13505">
    <property type="entry name" value="OMP_b-brl"/>
    <property type="match status" value="1"/>
</dbReference>
<dbReference type="InterPro" id="IPR042229">
    <property type="entry name" value="Listeria/Bacterioides_rpt_sf"/>
</dbReference>
<accession>A0ABT9GQP9</accession>
<dbReference type="Gene3D" id="2.60.40.4270">
    <property type="entry name" value="Listeria-Bacteroides repeat domain"/>
    <property type="match status" value="6"/>
</dbReference>
<dbReference type="InterPro" id="IPR014755">
    <property type="entry name" value="Cu-Rt/internalin_Ig-like"/>
</dbReference>
<dbReference type="InterPro" id="IPR032812">
    <property type="entry name" value="SbsA_Ig"/>
</dbReference>
<name>A0ABT9GQP9_9GAMM</name>
<keyword evidence="2 4" id="KW-0732">Signal</keyword>
<dbReference type="SUPFAM" id="SSF51126">
    <property type="entry name" value="Pectin lyase-like"/>
    <property type="match status" value="1"/>
</dbReference>
<evidence type="ECO:0000259" key="6">
    <source>
        <dbReference type="PROSITE" id="PS50866"/>
    </source>
</evidence>
<dbReference type="InterPro" id="IPR011250">
    <property type="entry name" value="OMP/PagP_B-barrel"/>
</dbReference>
<dbReference type="Gene3D" id="2.60.40.60">
    <property type="entry name" value="Cadherins"/>
    <property type="match status" value="1"/>
</dbReference>
<dbReference type="Pfam" id="PF18998">
    <property type="entry name" value="Flg_new_2"/>
    <property type="match status" value="1"/>
</dbReference>